<reference evidence="3 4" key="1">
    <citation type="submission" date="2019-10" db="EMBL/GenBank/DDBJ databases">
        <title>Whole genome shotgun sequence of Acrocarpospora corrugata NBRC 13972.</title>
        <authorList>
            <person name="Ichikawa N."/>
            <person name="Kimura A."/>
            <person name="Kitahashi Y."/>
            <person name="Komaki H."/>
            <person name="Oguchi A."/>
        </authorList>
    </citation>
    <scope>NUCLEOTIDE SEQUENCE [LARGE SCALE GENOMIC DNA]</scope>
    <source>
        <strain evidence="3 4">NBRC 13972</strain>
    </source>
</reference>
<accession>A0A5M3W1D9</accession>
<evidence type="ECO:0000256" key="1">
    <source>
        <dbReference type="SAM" id="MobiDB-lite"/>
    </source>
</evidence>
<dbReference type="EMBL" id="BLAD01000053">
    <property type="protein sequence ID" value="GES01832.1"/>
    <property type="molecule type" value="Genomic_DNA"/>
</dbReference>
<feature type="domain" description="HTH cro/C1-type" evidence="2">
    <location>
        <begin position="12"/>
        <end position="64"/>
    </location>
</feature>
<dbReference type="Proteomes" id="UP000334990">
    <property type="component" value="Unassembled WGS sequence"/>
</dbReference>
<feature type="compositionally biased region" description="Low complexity" evidence="1">
    <location>
        <begin position="257"/>
        <end position="267"/>
    </location>
</feature>
<sequence length="267" mass="28332">MPDESVGQRAAQLRRLRGLTQARLAGLAGVSLSLVRRVEQGQVPATPAFIGAVARALNSSPAELQGQPFRGATANSDRAHAAIGPMRAEVAMSEIPDDGIAPRPAAELRARVAAASQLAHRVQLLRLGDDLPSLLADLRTAAANAADTLAPEIQAMLAETWGNARMVARVLGYPDLAQSMTERYAQAAGRSGDPYAIVIGTSLRAAELIQVDRGQVAARLLDAARRATGSHPTRARRRRGRRGAGRTCSRRSRRPAARVTPPLRTST</sequence>
<dbReference type="InterPro" id="IPR001387">
    <property type="entry name" value="Cro/C1-type_HTH"/>
</dbReference>
<evidence type="ECO:0000259" key="2">
    <source>
        <dbReference type="PROSITE" id="PS50943"/>
    </source>
</evidence>
<dbReference type="SMART" id="SM00530">
    <property type="entry name" value="HTH_XRE"/>
    <property type="match status" value="1"/>
</dbReference>
<proteinExistence type="predicted"/>
<evidence type="ECO:0000313" key="4">
    <source>
        <dbReference type="Proteomes" id="UP000334990"/>
    </source>
</evidence>
<dbReference type="Pfam" id="PF13560">
    <property type="entry name" value="HTH_31"/>
    <property type="match status" value="1"/>
</dbReference>
<dbReference type="CDD" id="cd00093">
    <property type="entry name" value="HTH_XRE"/>
    <property type="match status" value="1"/>
</dbReference>
<dbReference type="PROSITE" id="PS50943">
    <property type="entry name" value="HTH_CROC1"/>
    <property type="match status" value="1"/>
</dbReference>
<name>A0A5M3W1D9_9ACTN</name>
<feature type="region of interest" description="Disordered" evidence="1">
    <location>
        <begin position="226"/>
        <end position="267"/>
    </location>
</feature>
<comment type="caution">
    <text evidence="3">The sequence shown here is derived from an EMBL/GenBank/DDBJ whole genome shotgun (WGS) entry which is preliminary data.</text>
</comment>
<feature type="compositionally biased region" description="Basic residues" evidence="1">
    <location>
        <begin position="233"/>
        <end position="256"/>
    </location>
</feature>
<dbReference type="SUPFAM" id="SSF47413">
    <property type="entry name" value="lambda repressor-like DNA-binding domains"/>
    <property type="match status" value="1"/>
</dbReference>
<keyword evidence="4" id="KW-1185">Reference proteome</keyword>
<protein>
    <recommendedName>
        <fullName evidence="2">HTH cro/C1-type domain-containing protein</fullName>
    </recommendedName>
</protein>
<dbReference type="Gene3D" id="1.10.260.40">
    <property type="entry name" value="lambda repressor-like DNA-binding domains"/>
    <property type="match status" value="1"/>
</dbReference>
<evidence type="ECO:0000313" key="3">
    <source>
        <dbReference type="EMBL" id="GES01832.1"/>
    </source>
</evidence>
<dbReference type="GO" id="GO:0003677">
    <property type="term" value="F:DNA binding"/>
    <property type="evidence" value="ECO:0007669"/>
    <property type="project" value="InterPro"/>
</dbReference>
<gene>
    <name evidence="3" type="ORF">Acor_38970</name>
</gene>
<dbReference type="InterPro" id="IPR010982">
    <property type="entry name" value="Lambda_DNA-bd_dom_sf"/>
</dbReference>
<dbReference type="AlphaFoldDB" id="A0A5M3W1D9"/>
<organism evidence="3 4">
    <name type="scientific">Acrocarpospora corrugata</name>
    <dbReference type="NCBI Taxonomy" id="35763"/>
    <lineage>
        <taxon>Bacteria</taxon>
        <taxon>Bacillati</taxon>
        <taxon>Actinomycetota</taxon>
        <taxon>Actinomycetes</taxon>
        <taxon>Streptosporangiales</taxon>
        <taxon>Streptosporangiaceae</taxon>
        <taxon>Acrocarpospora</taxon>
    </lineage>
</organism>
<dbReference type="RefSeq" id="WP_170316998.1">
    <property type="nucleotide sequence ID" value="NZ_BAAABN010000030.1"/>
</dbReference>